<sequence length="111" mass="12324">MESTKIKPNNNKSRSKRHHLFQCFKPDDVVDPPPRRKAKNSDPLLSYIALAEKHGIVLPTVLSSALMAAKGGGDGSASRRRKIGKERSLRIRQVLISALNHTSLESGKIYH</sequence>
<keyword evidence="1" id="KW-1185">Reference proteome</keyword>
<accession>A0A1S3EG62</accession>
<evidence type="ECO:0000313" key="1">
    <source>
        <dbReference type="Proteomes" id="UP000087171"/>
    </source>
</evidence>
<evidence type="ECO:0000313" key="2">
    <source>
        <dbReference type="RefSeq" id="XP_012573951.1"/>
    </source>
</evidence>
<proteinExistence type="predicted"/>
<reference evidence="2" key="2">
    <citation type="submission" date="2025-08" db="UniProtKB">
        <authorList>
            <consortium name="RefSeq"/>
        </authorList>
    </citation>
    <scope>IDENTIFICATION</scope>
    <source>
        <tissue evidence="2">Etiolated seedlings</tissue>
    </source>
</reference>
<protein>
    <submittedName>
        <fullName evidence="2">Uncharacterized protein LOC101498670 isoform X2</fullName>
    </submittedName>
</protein>
<organism evidence="1 2">
    <name type="scientific">Cicer arietinum</name>
    <name type="common">Chickpea</name>
    <name type="synonym">Garbanzo</name>
    <dbReference type="NCBI Taxonomy" id="3827"/>
    <lineage>
        <taxon>Eukaryota</taxon>
        <taxon>Viridiplantae</taxon>
        <taxon>Streptophyta</taxon>
        <taxon>Embryophyta</taxon>
        <taxon>Tracheophyta</taxon>
        <taxon>Spermatophyta</taxon>
        <taxon>Magnoliopsida</taxon>
        <taxon>eudicotyledons</taxon>
        <taxon>Gunneridae</taxon>
        <taxon>Pentapetalae</taxon>
        <taxon>rosids</taxon>
        <taxon>fabids</taxon>
        <taxon>Fabales</taxon>
        <taxon>Fabaceae</taxon>
        <taxon>Papilionoideae</taxon>
        <taxon>50 kb inversion clade</taxon>
        <taxon>NPAAA clade</taxon>
        <taxon>Hologalegina</taxon>
        <taxon>IRL clade</taxon>
        <taxon>Cicereae</taxon>
        <taxon>Cicer</taxon>
    </lineage>
</organism>
<dbReference type="AlphaFoldDB" id="A0A1S3EG62"/>
<dbReference type="RefSeq" id="XP_012573951.1">
    <property type="nucleotide sequence ID" value="XM_012718497.2"/>
</dbReference>
<gene>
    <name evidence="2" type="primary">LOC101498670</name>
</gene>
<dbReference type="Proteomes" id="UP000087171">
    <property type="component" value="Chromosome Ca7"/>
</dbReference>
<dbReference type="OrthoDB" id="1886721at2759"/>
<reference evidence="1" key="1">
    <citation type="journal article" date="2013" name="Nat. Biotechnol.">
        <title>Draft genome sequence of chickpea (Cicer arietinum) provides a resource for trait improvement.</title>
        <authorList>
            <person name="Varshney R.K."/>
            <person name="Song C."/>
            <person name="Saxena R.K."/>
            <person name="Azam S."/>
            <person name="Yu S."/>
            <person name="Sharpe A.G."/>
            <person name="Cannon S."/>
            <person name="Baek J."/>
            <person name="Rosen B.D."/>
            <person name="Tar'an B."/>
            <person name="Millan T."/>
            <person name="Zhang X."/>
            <person name="Ramsay L.D."/>
            <person name="Iwata A."/>
            <person name="Wang Y."/>
            <person name="Nelson W."/>
            <person name="Farmer A.D."/>
            <person name="Gaur P.M."/>
            <person name="Soderlund C."/>
            <person name="Penmetsa R.V."/>
            <person name="Xu C."/>
            <person name="Bharti A.K."/>
            <person name="He W."/>
            <person name="Winter P."/>
            <person name="Zhao S."/>
            <person name="Hane J.K."/>
            <person name="Carrasquilla-Garcia N."/>
            <person name="Condie J.A."/>
            <person name="Upadhyaya H.D."/>
            <person name="Luo M.C."/>
            <person name="Thudi M."/>
            <person name="Gowda C.L."/>
            <person name="Singh N.P."/>
            <person name="Lichtenzveig J."/>
            <person name="Gali K.K."/>
            <person name="Rubio J."/>
            <person name="Nadarajan N."/>
            <person name="Dolezel J."/>
            <person name="Bansal K.C."/>
            <person name="Xu X."/>
            <person name="Edwards D."/>
            <person name="Zhang G."/>
            <person name="Kahl G."/>
            <person name="Gil J."/>
            <person name="Singh K.B."/>
            <person name="Datta S.K."/>
            <person name="Jackson S.A."/>
            <person name="Wang J."/>
            <person name="Cook D.R."/>
        </authorList>
    </citation>
    <scope>NUCLEOTIDE SEQUENCE [LARGE SCALE GENOMIC DNA]</scope>
    <source>
        <strain evidence="1">cv. CDC Frontier</strain>
    </source>
</reference>
<name>A0A1S3EG62_CICAR</name>